<gene>
    <name evidence="2" type="ORF">CRM22_002538</name>
</gene>
<evidence type="ECO:0000256" key="1">
    <source>
        <dbReference type="SAM" id="MobiDB-lite"/>
    </source>
</evidence>
<comment type="caution">
    <text evidence="2">The sequence shown here is derived from an EMBL/GenBank/DDBJ whole genome shotgun (WGS) entry which is preliminary data.</text>
</comment>
<accession>A0A4S2M5I9</accession>
<dbReference type="Proteomes" id="UP000308267">
    <property type="component" value="Unassembled WGS sequence"/>
</dbReference>
<feature type="compositionally biased region" description="Basic and acidic residues" evidence="1">
    <location>
        <begin position="587"/>
        <end position="601"/>
    </location>
</feature>
<dbReference type="GO" id="GO:0000445">
    <property type="term" value="C:THO complex part of transcription export complex"/>
    <property type="evidence" value="ECO:0007669"/>
    <property type="project" value="TreeGrafter"/>
</dbReference>
<feature type="compositionally biased region" description="Polar residues" evidence="1">
    <location>
        <begin position="641"/>
        <end position="650"/>
    </location>
</feature>
<proteinExistence type="predicted"/>
<feature type="region of interest" description="Disordered" evidence="1">
    <location>
        <begin position="235"/>
        <end position="266"/>
    </location>
</feature>
<dbReference type="STRING" id="147828.A0A4S2M5I9"/>
<dbReference type="Pfam" id="PF11957">
    <property type="entry name" value="efThoc1"/>
    <property type="match status" value="1"/>
</dbReference>
<feature type="compositionally biased region" description="Low complexity" evidence="1">
    <location>
        <begin position="617"/>
        <end position="629"/>
    </location>
</feature>
<dbReference type="PANTHER" id="PTHR13265">
    <property type="entry name" value="THO COMPLEX SUBUNIT 1"/>
    <property type="match status" value="1"/>
</dbReference>
<dbReference type="AlphaFoldDB" id="A0A4S2M5I9"/>
<reference evidence="2 3" key="1">
    <citation type="journal article" date="2019" name="BMC Genomics">
        <title>New insights from Opisthorchis felineus genome: update on genomics of the epidemiologically important liver flukes.</title>
        <authorList>
            <person name="Ershov N.I."/>
            <person name="Mordvinov V.A."/>
            <person name="Prokhortchouk E.B."/>
            <person name="Pakharukova M.Y."/>
            <person name="Gunbin K.V."/>
            <person name="Ustyantsev K."/>
            <person name="Genaev M.A."/>
            <person name="Blinov A.G."/>
            <person name="Mazur A."/>
            <person name="Boulygina E."/>
            <person name="Tsygankova S."/>
            <person name="Khrameeva E."/>
            <person name="Chekanov N."/>
            <person name="Fan G."/>
            <person name="Xiao A."/>
            <person name="Zhang H."/>
            <person name="Xu X."/>
            <person name="Yang H."/>
            <person name="Solovyev V."/>
            <person name="Lee S.M."/>
            <person name="Liu X."/>
            <person name="Afonnikov D.A."/>
            <person name="Skryabin K.G."/>
        </authorList>
    </citation>
    <scope>NUCLEOTIDE SEQUENCE [LARGE SCALE GENOMIC DNA]</scope>
    <source>
        <strain evidence="2">AK-0245</strain>
        <tissue evidence="2">Whole organism</tissue>
    </source>
</reference>
<evidence type="ECO:0008006" key="4">
    <source>
        <dbReference type="Google" id="ProtNLM"/>
    </source>
</evidence>
<sequence length="705" mass="79851">MLSCFVARLWNFHFSGAPTQHRTGRKGLCVADGPPICEVHTIPSVTYDRTTALSDIRTLSMDHSIDKIKIVLQDTGGFSLTKLKTEAETIQLKDTKPVIDVAFRSRMLELLSSHSLDEVKSLLKVGVAAALANICSAPTPFLLFSDVFNTKPISVCQELFGFMEETITTLKDVPLFASGRNTLLRMCNDLLRRLSKSQNTVFCGQIQLFLSRLFPLDEKSGLNLMSNFNLDKETPYNKTPDPSVFKHQLSMDSSTEDPDEGETAAHPKSLEVDANLYVKFWSLQDFFKVPTSCYDKAKWVTFRSNIETVLEIFSSIKLSGSNEGDASNTSGSSKFSKYLTSEKLLDLQLMDSSFRRYIMVQILVVFQYLITPTKFKTPDQVLSEEQTEWLNRKRELILSLLSGNRKTDSQHTDSFASTIGRILERETHWNSWKNEGCPSFVRPPEKSPVETRKRRTNPLIDRAGAKIYRFGNKNLDKLWNVCPDNLAACRDERRLFRPNLQSYFQDAILELDPAEKVEEEYKSINKEEWCWRSLRCLARRSPHFYINWNPPGKPVTAYLTTILTEKMQAEYSTEPVDYDPGLWPKNTTEDKKGAHPTEVIREQVQVKPEPSPDKQTSSAEAASDSSLSSTGQPRAKRARNSYDTSKSAAVTSRKGLPGGVSNAEDSQLSGHSSMTEVYENEDTAVDEIKMYSRDSQSYVSKRSRY</sequence>
<feature type="compositionally biased region" description="Polar residues" evidence="1">
    <location>
        <begin position="663"/>
        <end position="675"/>
    </location>
</feature>
<dbReference type="PANTHER" id="PTHR13265:SF0">
    <property type="entry name" value="HPR1"/>
    <property type="match status" value="1"/>
</dbReference>
<protein>
    <recommendedName>
        <fullName evidence="4">THO complex subunit 1</fullName>
    </recommendedName>
</protein>
<organism evidence="2 3">
    <name type="scientific">Opisthorchis felineus</name>
    <dbReference type="NCBI Taxonomy" id="147828"/>
    <lineage>
        <taxon>Eukaryota</taxon>
        <taxon>Metazoa</taxon>
        <taxon>Spiralia</taxon>
        <taxon>Lophotrochozoa</taxon>
        <taxon>Platyhelminthes</taxon>
        <taxon>Trematoda</taxon>
        <taxon>Digenea</taxon>
        <taxon>Opisthorchiida</taxon>
        <taxon>Opisthorchiata</taxon>
        <taxon>Opisthorchiidae</taxon>
        <taxon>Opisthorchis</taxon>
    </lineage>
</organism>
<dbReference type="EMBL" id="SJOL01004438">
    <property type="protein sequence ID" value="TGZ71630.1"/>
    <property type="molecule type" value="Genomic_DNA"/>
</dbReference>
<dbReference type="InterPro" id="IPR021861">
    <property type="entry name" value="THO_THOC1"/>
</dbReference>
<keyword evidence="3" id="KW-1185">Reference proteome</keyword>
<evidence type="ECO:0000313" key="3">
    <source>
        <dbReference type="Proteomes" id="UP000308267"/>
    </source>
</evidence>
<evidence type="ECO:0000313" key="2">
    <source>
        <dbReference type="EMBL" id="TGZ71630.1"/>
    </source>
</evidence>
<name>A0A4S2M5I9_OPIFE</name>
<dbReference type="GO" id="GO:0006406">
    <property type="term" value="P:mRNA export from nucleus"/>
    <property type="evidence" value="ECO:0007669"/>
    <property type="project" value="TreeGrafter"/>
</dbReference>
<dbReference type="OrthoDB" id="10257415at2759"/>
<feature type="region of interest" description="Disordered" evidence="1">
    <location>
        <begin position="574"/>
        <end position="681"/>
    </location>
</feature>